<gene>
    <name evidence="1" type="ORF">SAMN04487967_3408</name>
</gene>
<dbReference type="AlphaFoldDB" id="A0A1H6G424"/>
<name>A0A1H6G424_9EURY</name>
<evidence type="ECO:0000313" key="1">
    <source>
        <dbReference type="EMBL" id="SEH17837.1"/>
    </source>
</evidence>
<reference evidence="2" key="1">
    <citation type="submission" date="2016-10" db="EMBL/GenBank/DDBJ databases">
        <authorList>
            <person name="Varghese N."/>
            <person name="Submissions S."/>
        </authorList>
    </citation>
    <scope>NUCLEOTIDE SEQUENCE [LARGE SCALE GENOMIC DNA]</scope>
    <source>
        <strain evidence="2">CGMCC 1.8981</strain>
    </source>
</reference>
<accession>A0A1H6G424</accession>
<protein>
    <submittedName>
        <fullName evidence="1">Uncharacterized protein</fullName>
    </submittedName>
</protein>
<dbReference type="EMBL" id="FNWL01000005">
    <property type="protein sequence ID" value="SEH17837.1"/>
    <property type="molecule type" value="Genomic_DNA"/>
</dbReference>
<sequence>MAFVSMQMVFQPVVSVIDAPSERNRLEHRPTESTQTSFDRKKRCLNWRSVQTNDRWGDVECEIDKERIFDREGTVTSHKYNRLKTETIPL</sequence>
<proteinExistence type="predicted"/>
<keyword evidence="2" id="KW-1185">Reference proteome</keyword>
<evidence type="ECO:0000313" key="2">
    <source>
        <dbReference type="Proteomes" id="UP000199112"/>
    </source>
</evidence>
<organism evidence="1 2">
    <name type="scientific">Natronorubrum sediminis</name>
    <dbReference type="NCBI Taxonomy" id="640943"/>
    <lineage>
        <taxon>Archaea</taxon>
        <taxon>Methanobacteriati</taxon>
        <taxon>Methanobacteriota</taxon>
        <taxon>Stenosarchaea group</taxon>
        <taxon>Halobacteria</taxon>
        <taxon>Halobacteriales</taxon>
        <taxon>Natrialbaceae</taxon>
        <taxon>Natronorubrum</taxon>
    </lineage>
</organism>
<dbReference type="Proteomes" id="UP000199112">
    <property type="component" value="Unassembled WGS sequence"/>
</dbReference>